<dbReference type="Proteomes" id="UP000054549">
    <property type="component" value="Unassembled WGS sequence"/>
</dbReference>
<organism evidence="1 2">
    <name type="scientific">Amanita muscaria (strain Koide BX008)</name>
    <dbReference type="NCBI Taxonomy" id="946122"/>
    <lineage>
        <taxon>Eukaryota</taxon>
        <taxon>Fungi</taxon>
        <taxon>Dikarya</taxon>
        <taxon>Basidiomycota</taxon>
        <taxon>Agaricomycotina</taxon>
        <taxon>Agaricomycetes</taxon>
        <taxon>Agaricomycetidae</taxon>
        <taxon>Agaricales</taxon>
        <taxon>Pluteineae</taxon>
        <taxon>Amanitaceae</taxon>
        <taxon>Amanita</taxon>
    </lineage>
</organism>
<dbReference type="PANTHER" id="PTHR46579:SF1">
    <property type="entry name" value="F5_8 TYPE C DOMAIN-CONTAINING PROTEIN"/>
    <property type="match status" value="1"/>
</dbReference>
<protein>
    <submittedName>
        <fullName evidence="1">Uncharacterized protein</fullName>
    </submittedName>
</protein>
<name>A0A0C2VZ62_AMAMK</name>
<dbReference type="AlphaFoldDB" id="A0A0C2VZ62"/>
<proteinExistence type="predicted"/>
<reference evidence="1 2" key="1">
    <citation type="submission" date="2014-04" db="EMBL/GenBank/DDBJ databases">
        <title>Evolutionary Origins and Diversification of the Mycorrhizal Mutualists.</title>
        <authorList>
            <consortium name="DOE Joint Genome Institute"/>
            <consortium name="Mycorrhizal Genomics Consortium"/>
            <person name="Kohler A."/>
            <person name="Kuo A."/>
            <person name="Nagy L.G."/>
            <person name="Floudas D."/>
            <person name="Copeland A."/>
            <person name="Barry K.W."/>
            <person name="Cichocki N."/>
            <person name="Veneault-Fourrey C."/>
            <person name="LaButti K."/>
            <person name="Lindquist E.A."/>
            <person name="Lipzen A."/>
            <person name="Lundell T."/>
            <person name="Morin E."/>
            <person name="Murat C."/>
            <person name="Riley R."/>
            <person name="Ohm R."/>
            <person name="Sun H."/>
            <person name="Tunlid A."/>
            <person name="Henrissat B."/>
            <person name="Grigoriev I.V."/>
            <person name="Hibbett D.S."/>
            <person name="Martin F."/>
        </authorList>
    </citation>
    <scope>NUCLEOTIDE SEQUENCE [LARGE SCALE GENOMIC DNA]</scope>
    <source>
        <strain evidence="1 2">Koide BX008</strain>
    </source>
</reference>
<dbReference type="STRING" id="946122.A0A0C2VZ62"/>
<accession>A0A0C2VZ62</accession>
<evidence type="ECO:0000313" key="1">
    <source>
        <dbReference type="EMBL" id="KIL54122.1"/>
    </source>
</evidence>
<sequence>MYAGVRNTLARYNLGILHTYEVIRSKLEKITGVTQIQTDMCPNSCIAYTGPFNLLETCPKCGSSRYEDATPTEQDESKQFYTIPLGPQLQALWRTPEGADRMHYRNRKTEQIVATLHSNGYQLPVLDDVFHGAEYLDAIRAARAGQIRDNDILLMYSIDGAQLYCDKESDCFFSIWVILNLSPDLRYKKKYVLPANFIPGPNKPDHTESFLLPSFRHASALQKEGLMVYDARKQEEITCGLFFCFFTADTVAIPTLNGLVGHTGGSGCRIPCGQRGRRKPQQPTYYPAALKPDDYSVKGCDHPDIDIDQINGPDTLEYQRNLRVLLQSTSKRSFNKNRLLTGIVRPSICLGFHQTKMFKVPRCFSLDIMHLFNLNLTQLLISIWRNSADIKLKFTDSTKPDFVIFDDDEVWQTHGKLVAATKPYLPTSFDRPPRNPAKKISSGYKATEFMLYFWALGPGVFRPFLPHHLWVHFCKLVCGIRAIIQRRITQKQIITAHTMLTEWEKEFEEMYYNRQVSRLHLVRPCVHAVVHAARETVRCGPLNLVAQWALENTIGNLGREVHQHSNPFSNLSERGLLRAQINTFKAIYPQFDHQPALPRGAQELGSGYVLMYSRDWNNFEISDEREIQVFDSFLLASGEYEPNKKLSIIRWARLRLPNGQIARCAWKELENKNTRNSRNIKVFYLQSSFSATNLFYAEVQYFFKFPTPEDKQAFALVSLYSEPDNELLSQSQGTLWVSRYLGKRALCIILAESIQSVVGMVPFILSNAENTNAKIRAKFSGTYFVSEKPFLEFLGTEDINVEKDAEENAE</sequence>
<dbReference type="HOGENOM" id="CLU_007337_0_2_1"/>
<evidence type="ECO:0000313" key="2">
    <source>
        <dbReference type="Proteomes" id="UP000054549"/>
    </source>
</evidence>
<dbReference type="OrthoDB" id="2669721at2759"/>
<gene>
    <name evidence="1" type="ORF">M378DRAFT_93101</name>
</gene>
<dbReference type="EMBL" id="KN818928">
    <property type="protein sequence ID" value="KIL54122.1"/>
    <property type="molecule type" value="Genomic_DNA"/>
</dbReference>
<keyword evidence="2" id="KW-1185">Reference proteome</keyword>
<dbReference type="InParanoid" id="A0A0C2VZ62"/>
<dbReference type="PANTHER" id="PTHR46579">
    <property type="entry name" value="F5/8 TYPE C DOMAIN-CONTAINING PROTEIN-RELATED"/>
    <property type="match status" value="1"/>
</dbReference>